<gene>
    <name evidence="5" type="ORF">WJX64_00230</name>
</gene>
<proteinExistence type="predicted"/>
<dbReference type="InterPro" id="IPR024072">
    <property type="entry name" value="DHFR-like_dom_sf"/>
</dbReference>
<sequence>MLEHDELAAAYALERRETPQVRMNFVVSLDGAATLDGRSGGLGDAEDQRVMSVLREAADVLLVGAGTVRAEGYGGVGLPLAVVSGSLDIDPGHQVFTGTDAARYVITHAGSPAARREALAGIAEVLVCGEGAIDLEAALAALAERGHTQVLCEGGPRLFGELVAVGLVDELCLSLSPVLVGGDAGRILQGASEQLRRMQLVHALQGETLLFLRYARATPVE</sequence>
<keyword evidence="3" id="KW-0560">Oxidoreductase</keyword>
<organism evidence="5 6">
    <name type="scientific">Leifsonia stereocauli</name>
    <dbReference type="NCBI Taxonomy" id="3134136"/>
    <lineage>
        <taxon>Bacteria</taxon>
        <taxon>Bacillati</taxon>
        <taxon>Actinomycetota</taxon>
        <taxon>Actinomycetes</taxon>
        <taxon>Micrococcales</taxon>
        <taxon>Microbacteriaceae</taxon>
        <taxon>Leifsonia</taxon>
    </lineage>
</organism>
<evidence type="ECO:0000313" key="6">
    <source>
        <dbReference type="Proteomes" id="UP001425155"/>
    </source>
</evidence>
<dbReference type="RefSeq" id="WP_342110632.1">
    <property type="nucleotide sequence ID" value="NZ_JBCAUN010000001.1"/>
</dbReference>
<keyword evidence="6" id="KW-1185">Reference proteome</keyword>
<dbReference type="SUPFAM" id="SSF53597">
    <property type="entry name" value="Dihydrofolate reductase-like"/>
    <property type="match status" value="1"/>
</dbReference>
<evidence type="ECO:0000259" key="4">
    <source>
        <dbReference type="Pfam" id="PF01872"/>
    </source>
</evidence>
<dbReference type="InterPro" id="IPR050765">
    <property type="entry name" value="Riboflavin_Biosynth_HTPR"/>
</dbReference>
<dbReference type="EMBL" id="JBCLVG010000001">
    <property type="protein sequence ID" value="MEN1944964.1"/>
    <property type="molecule type" value="Genomic_DNA"/>
</dbReference>
<accession>A0ABU9VYZ1</accession>
<dbReference type="InterPro" id="IPR002734">
    <property type="entry name" value="RibDG_C"/>
</dbReference>
<evidence type="ECO:0000313" key="5">
    <source>
        <dbReference type="EMBL" id="MEN1944964.1"/>
    </source>
</evidence>
<dbReference type="PANTHER" id="PTHR38011:SF7">
    <property type="entry name" value="2,5-DIAMINO-6-RIBOSYLAMINO-4(3H)-PYRIMIDINONE 5'-PHOSPHATE REDUCTASE"/>
    <property type="match status" value="1"/>
</dbReference>
<evidence type="ECO:0000256" key="3">
    <source>
        <dbReference type="ARBA" id="ARBA00023002"/>
    </source>
</evidence>
<evidence type="ECO:0000256" key="1">
    <source>
        <dbReference type="ARBA" id="ARBA00005104"/>
    </source>
</evidence>
<comment type="pathway">
    <text evidence="1">Cofactor biosynthesis; riboflavin biosynthesis.</text>
</comment>
<dbReference type="PANTHER" id="PTHR38011">
    <property type="entry name" value="DIHYDROFOLATE REDUCTASE FAMILY PROTEIN (AFU_ORTHOLOGUE AFUA_8G06820)"/>
    <property type="match status" value="1"/>
</dbReference>
<reference evidence="5 6" key="1">
    <citation type="submission" date="2024-03" db="EMBL/GenBank/DDBJ databases">
        <title>YIM 134122 draft genome.</title>
        <authorList>
            <person name="Zuo S."/>
            <person name="Xiong L."/>
        </authorList>
    </citation>
    <scope>NUCLEOTIDE SEQUENCE [LARGE SCALE GENOMIC DNA]</scope>
    <source>
        <strain evidence="5 6">YIM 134122</strain>
    </source>
</reference>
<dbReference type="Pfam" id="PF01872">
    <property type="entry name" value="RibD_C"/>
    <property type="match status" value="1"/>
</dbReference>
<comment type="caution">
    <text evidence="5">The sequence shown here is derived from an EMBL/GenBank/DDBJ whole genome shotgun (WGS) entry which is preliminary data.</text>
</comment>
<feature type="domain" description="Bacterial bifunctional deaminase-reductase C-terminal" evidence="4">
    <location>
        <begin position="19"/>
        <end position="205"/>
    </location>
</feature>
<protein>
    <submittedName>
        <fullName evidence="5">Dihydrofolate reductase family protein</fullName>
    </submittedName>
</protein>
<dbReference type="Gene3D" id="3.40.430.10">
    <property type="entry name" value="Dihydrofolate Reductase, subunit A"/>
    <property type="match status" value="1"/>
</dbReference>
<dbReference type="Proteomes" id="UP001425155">
    <property type="component" value="Unassembled WGS sequence"/>
</dbReference>
<name>A0ABU9VYZ1_9MICO</name>
<evidence type="ECO:0000256" key="2">
    <source>
        <dbReference type="ARBA" id="ARBA00022857"/>
    </source>
</evidence>
<keyword evidence="2" id="KW-0521">NADP</keyword>